<dbReference type="InterPro" id="IPR013556">
    <property type="entry name" value="Flag_M-ring_C"/>
</dbReference>
<comment type="caution">
    <text evidence="3">The sequence shown here is derived from an EMBL/GenBank/DDBJ whole genome shotgun (WGS) entry which is preliminary data.</text>
</comment>
<feature type="non-terminal residue" evidence="3">
    <location>
        <position position="156"/>
    </location>
</feature>
<dbReference type="Proteomes" id="UP000664658">
    <property type="component" value="Unassembled WGS sequence"/>
</dbReference>
<evidence type="ECO:0000259" key="2">
    <source>
        <dbReference type="Pfam" id="PF08345"/>
    </source>
</evidence>
<evidence type="ECO:0000313" key="3">
    <source>
        <dbReference type="EMBL" id="MBO1110019.1"/>
    </source>
</evidence>
<feature type="region of interest" description="Disordered" evidence="1">
    <location>
        <begin position="1"/>
        <end position="35"/>
    </location>
</feature>
<organism evidence="3 4">
    <name type="scientific">Plesiomonas shigelloides</name>
    <name type="common">Aeromonas shigelloides</name>
    <dbReference type="NCBI Taxonomy" id="703"/>
    <lineage>
        <taxon>Bacteria</taxon>
        <taxon>Pseudomonadati</taxon>
        <taxon>Pseudomonadota</taxon>
        <taxon>Gammaproteobacteria</taxon>
        <taxon>Enterobacterales</taxon>
        <taxon>Enterobacteriaceae</taxon>
        <taxon>Plesiomonas</taxon>
    </lineage>
</organism>
<feature type="compositionally biased region" description="Polar residues" evidence="1">
    <location>
        <begin position="1"/>
        <end position="33"/>
    </location>
</feature>
<evidence type="ECO:0000256" key="1">
    <source>
        <dbReference type="SAM" id="MobiDB-lite"/>
    </source>
</evidence>
<gene>
    <name evidence="3" type="ORF">J2R62_17945</name>
</gene>
<evidence type="ECO:0000313" key="4">
    <source>
        <dbReference type="Proteomes" id="UP000664658"/>
    </source>
</evidence>
<dbReference type="EMBL" id="JAFNAA010000203">
    <property type="protein sequence ID" value="MBO1110019.1"/>
    <property type="molecule type" value="Genomic_DNA"/>
</dbReference>
<feature type="domain" description="Flagellar M-ring C-terminal" evidence="2">
    <location>
        <begin position="2"/>
        <end position="114"/>
    </location>
</feature>
<accession>A0A8I2B3I1</accession>
<protein>
    <recommendedName>
        <fullName evidence="2">Flagellar M-ring C-terminal domain-containing protein</fullName>
    </recommendedName>
</protein>
<name>A0A8I2B3I1_PLESH</name>
<dbReference type="Pfam" id="PF08345">
    <property type="entry name" value="YscJ_FliF_C"/>
    <property type="match status" value="1"/>
</dbReference>
<feature type="non-terminal residue" evidence="3">
    <location>
        <position position="1"/>
    </location>
</feature>
<reference evidence="3" key="1">
    <citation type="submission" date="2021-03" db="EMBL/GenBank/DDBJ databases">
        <title>Plesiomonas shigelloides zfcc0051, isolated from zebrafish feces.</title>
        <authorList>
            <person name="Vanderhoek Z."/>
            <person name="Gaulke C."/>
        </authorList>
    </citation>
    <scope>NUCLEOTIDE SEQUENCE</scope>
    <source>
        <strain evidence="3">Zfcc0051</strain>
    </source>
</reference>
<dbReference type="AlphaFoldDB" id="A0A8I2B3I1"/>
<proteinExistence type="predicted"/>
<sequence length="156" mass="17725">LVPGALSNQPADKSTNPNHPCNTTTSTPQANQQDSKHLVLRTTELNRPFPLARTQRHLRYQPGEPQHSRVSVLIYGKPEQHTKAELDQMTTMLQDASAMRTANCDQINFHAFPFVARHNPLSDVTPWRKDPNRMDVHRYVFDAAIALAVIFGELYR</sequence>